<reference evidence="1 2" key="1">
    <citation type="journal article" date="2013" name="Genome Announc.">
        <title>Genome Sequence of Campylobacter showae UNSWCD, Isolated from a Patient with Crohn's Disease.</title>
        <authorList>
            <person name="Tay A.P."/>
            <person name="Kaakoush N.O."/>
            <person name="Deshpande N.P."/>
            <person name="Chen Z."/>
            <person name="Mitchell H."/>
            <person name="Wilkins M.R."/>
        </authorList>
    </citation>
    <scope>NUCLEOTIDE SEQUENCE [LARGE SCALE GENOMIC DNA]</scope>
    <source>
        <strain evidence="1 2">CSUNSWCD</strain>
    </source>
</reference>
<proteinExistence type="predicted"/>
<evidence type="ECO:0000313" key="1">
    <source>
        <dbReference type="EMBL" id="EKU11404.1"/>
    </source>
</evidence>
<organism evidence="1 2">
    <name type="scientific">Campylobacter showae CSUNSWCD</name>
    <dbReference type="NCBI Taxonomy" id="1244083"/>
    <lineage>
        <taxon>Bacteria</taxon>
        <taxon>Pseudomonadati</taxon>
        <taxon>Campylobacterota</taxon>
        <taxon>Epsilonproteobacteria</taxon>
        <taxon>Campylobacterales</taxon>
        <taxon>Campylobacteraceae</taxon>
        <taxon>Campylobacter</taxon>
    </lineage>
</organism>
<accession>M5IQA4</accession>
<evidence type="ECO:0000313" key="2">
    <source>
        <dbReference type="Proteomes" id="UP000011939"/>
    </source>
</evidence>
<dbReference type="EMBL" id="AMZQ01000007">
    <property type="protein sequence ID" value="EKU11404.1"/>
    <property type="molecule type" value="Genomic_DNA"/>
</dbReference>
<gene>
    <name evidence="1" type="ORF">CSUNSWCD_2030</name>
</gene>
<dbReference type="STRING" id="1244083.CSUNSWCD_2030"/>
<dbReference type="Proteomes" id="UP000011939">
    <property type="component" value="Unassembled WGS sequence"/>
</dbReference>
<dbReference type="RefSeq" id="WP_009494850.1">
    <property type="nucleotide sequence ID" value="NZ_AMZQ01000007.1"/>
</dbReference>
<sequence>MRRLHLAEPQSGRKAHPEAQIEYIEFAKFYDFVSRGALLPPEHKSQGLDAIARYLERLGKFEMEPGEQSLEIYGHKR</sequence>
<comment type="caution">
    <text evidence="1">The sequence shown here is derived from an EMBL/GenBank/DDBJ whole genome shotgun (WGS) entry which is preliminary data.</text>
</comment>
<dbReference type="AlphaFoldDB" id="M5IQA4"/>
<dbReference type="PATRIC" id="fig|1244083.3.peg.1272"/>
<name>M5IQA4_9BACT</name>
<protein>
    <submittedName>
        <fullName evidence="1">Uncharacterized protein</fullName>
    </submittedName>
</protein>